<reference evidence="1 2" key="1">
    <citation type="journal article" date="2017" name="Nature">
        <title>Atmospheric trace gases support primary production in Antarctic desert surface soil.</title>
        <authorList>
            <person name="Ji M."/>
            <person name="Greening C."/>
            <person name="Vanwonterghem I."/>
            <person name="Carere C.R."/>
            <person name="Bay S.K."/>
            <person name="Steen J.A."/>
            <person name="Montgomery K."/>
            <person name="Lines T."/>
            <person name="Beardall J."/>
            <person name="van Dorst J."/>
            <person name="Snape I."/>
            <person name="Stott M.B."/>
            <person name="Hugenholtz P."/>
            <person name="Ferrari B.C."/>
        </authorList>
    </citation>
    <scope>NUCLEOTIDE SEQUENCE [LARGE SCALE GENOMIC DNA]</scope>
    <source>
        <strain evidence="1">RRmetagenome_bin12</strain>
    </source>
</reference>
<name>A0A2W5Z7M1_9BACT</name>
<organism evidence="1 2">
    <name type="scientific">Candidatus Aeolococcus gillhamiae</name>
    <dbReference type="NCBI Taxonomy" id="3127015"/>
    <lineage>
        <taxon>Bacteria</taxon>
        <taxon>Bacillati</taxon>
        <taxon>Candidatus Dormiibacterota</taxon>
        <taxon>Candidatus Dormibacteria</taxon>
        <taxon>Candidatus Aeolococcales</taxon>
        <taxon>Candidatus Aeolococcaceae</taxon>
        <taxon>Candidatus Aeolococcus</taxon>
    </lineage>
</organism>
<dbReference type="EMBL" id="QHBU01000243">
    <property type="protein sequence ID" value="PZR78776.1"/>
    <property type="molecule type" value="Genomic_DNA"/>
</dbReference>
<accession>A0A2W5Z7M1</accession>
<protein>
    <submittedName>
        <fullName evidence="1">Uncharacterized protein</fullName>
    </submittedName>
</protein>
<dbReference type="AlphaFoldDB" id="A0A2W5Z7M1"/>
<evidence type="ECO:0000313" key="2">
    <source>
        <dbReference type="Proteomes" id="UP000248724"/>
    </source>
</evidence>
<comment type="caution">
    <text evidence="1">The sequence shown here is derived from an EMBL/GenBank/DDBJ whole genome shotgun (WGS) entry which is preliminary data.</text>
</comment>
<gene>
    <name evidence="1" type="ORF">DLM65_12100</name>
</gene>
<evidence type="ECO:0000313" key="1">
    <source>
        <dbReference type="EMBL" id="PZR78776.1"/>
    </source>
</evidence>
<proteinExistence type="predicted"/>
<sequence length="104" mass="11367">MAEEELMGRLKEAAYTTVGLGLLGMQRLQVQRREITKAIEPQVREAAVRLEKVASAADEALDPVLDRFEHDLPEATADVVRSARAATKAARDAALARAAGRRRT</sequence>
<dbReference type="Proteomes" id="UP000248724">
    <property type="component" value="Unassembled WGS sequence"/>
</dbReference>